<accession>A0A4Q4M725</accession>
<organism evidence="2 3">
    <name type="scientific">Alternaria alternata</name>
    <name type="common">Alternaria rot fungus</name>
    <name type="synonym">Torula alternata</name>
    <dbReference type="NCBI Taxonomy" id="5599"/>
    <lineage>
        <taxon>Eukaryota</taxon>
        <taxon>Fungi</taxon>
        <taxon>Dikarya</taxon>
        <taxon>Ascomycota</taxon>
        <taxon>Pezizomycotina</taxon>
        <taxon>Dothideomycetes</taxon>
        <taxon>Pleosporomycetidae</taxon>
        <taxon>Pleosporales</taxon>
        <taxon>Pleosporineae</taxon>
        <taxon>Pleosporaceae</taxon>
        <taxon>Alternaria</taxon>
        <taxon>Alternaria sect. Alternaria</taxon>
        <taxon>Alternaria alternata complex</taxon>
    </lineage>
</organism>
<name>A0A4Q4M725_ALTAL</name>
<reference evidence="3" key="1">
    <citation type="journal article" date="2019" name="bioRxiv">
        <title>Genomics, evolutionary history and diagnostics of the Alternaria alternata species group including apple and Asian pear pathotypes.</title>
        <authorList>
            <person name="Armitage A.D."/>
            <person name="Cockerton H.M."/>
            <person name="Sreenivasaprasad S."/>
            <person name="Woodhall J.W."/>
            <person name="Lane C.R."/>
            <person name="Harrison R.J."/>
            <person name="Clarkson J.P."/>
        </authorList>
    </citation>
    <scope>NUCLEOTIDE SEQUENCE [LARGE SCALE GENOMIC DNA]</scope>
    <source>
        <strain evidence="3">FERA 1177</strain>
    </source>
</reference>
<feature type="region of interest" description="Disordered" evidence="1">
    <location>
        <begin position="30"/>
        <end position="55"/>
    </location>
</feature>
<feature type="non-terminal residue" evidence="2">
    <location>
        <position position="1"/>
    </location>
</feature>
<dbReference type="Proteomes" id="UP000291422">
    <property type="component" value="Unassembled WGS sequence"/>
</dbReference>
<dbReference type="EMBL" id="PDXD01000592">
    <property type="protein sequence ID" value="RYN44702.1"/>
    <property type="molecule type" value="Genomic_DNA"/>
</dbReference>
<evidence type="ECO:0000256" key="1">
    <source>
        <dbReference type="SAM" id="MobiDB-lite"/>
    </source>
</evidence>
<feature type="region of interest" description="Disordered" evidence="1">
    <location>
        <begin position="135"/>
        <end position="160"/>
    </location>
</feature>
<feature type="compositionally biased region" description="Basic and acidic residues" evidence="1">
    <location>
        <begin position="149"/>
        <end position="160"/>
    </location>
</feature>
<gene>
    <name evidence="2" type="ORF">AA0117_g13546</name>
</gene>
<dbReference type="AlphaFoldDB" id="A0A4Q4M725"/>
<protein>
    <submittedName>
        <fullName evidence="2">Uncharacterized protein</fullName>
    </submittedName>
</protein>
<sequence length="176" mass="19211">AVPENHKLQTLASTECQYTSAEVDVDFDISDGRNDSLYGQKPPRTPTYKASYTRGEWRGDSGLGISYSQNSPRPGPPDVYASSLEAQMISPVVSGCCEPLDSAQEQAIWLEDGQDCILAQQSPSQSRLEDDSAAYNLFDSDSGSTSRGKQLDGEETRFEMFRDESPFAAGYRAMAG</sequence>
<evidence type="ECO:0000313" key="3">
    <source>
        <dbReference type="Proteomes" id="UP000291422"/>
    </source>
</evidence>
<proteinExistence type="predicted"/>
<feature type="compositionally biased region" description="Polar residues" evidence="1">
    <location>
        <begin position="139"/>
        <end position="148"/>
    </location>
</feature>
<comment type="caution">
    <text evidence="2">The sequence shown here is derived from an EMBL/GenBank/DDBJ whole genome shotgun (WGS) entry which is preliminary data.</text>
</comment>
<evidence type="ECO:0000313" key="2">
    <source>
        <dbReference type="EMBL" id="RYN44702.1"/>
    </source>
</evidence>